<accession>A0A8H4PXP1</accession>
<keyword evidence="3" id="KW-1185">Reference proteome</keyword>
<dbReference type="Proteomes" id="UP000557566">
    <property type="component" value="Unassembled WGS sequence"/>
</dbReference>
<organism evidence="2 3">
    <name type="scientific">Ophiocordyceps sinensis</name>
    <dbReference type="NCBI Taxonomy" id="72228"/>
    <lineage>
        <taxon>Eukaryota</taxon>
        <taxon>Fungi</taxon>
        <taxon>Dikarya</taxon>
        <taxon>Ascomycota</taxon>
        <taxon>Pezizomycotina</taxon>
        <taxon>Sordariomycetes</taxon>
        <taxon>Hypocreomycetidae</taxon>
        <taxon>Hypocreales</taxon>
        <taxon>Ophiocordycipitaceae</taxon>
        <taxon>Ophiocordyceps</taxon>
    </lineage>
</organism>
<reference evidence="2 3" key="1">
    <citation type="journal article" date="2020" name="Genome Biol. Evol.">
        <title>A new high-quality draft genome assembly of the Chinese cordyceps Ophiocordyceps sinensis.</title>
        <authorList>
            <person name="Shu R."/>
            <person name="Zhang J."/>
            <person name="Meng Q."/>
            <person name="Zhang H."/>
            <person name="Zhou G."/>
            <person name="Li M."/>
            <person name="Wu P."/>
            <person name="Zhao Y."/>
            <person name="Chen C."/>
            <person name="Qin Q."/>
        </authorList>
    </citation>
    <scope>NUCLEOTIDE SEQUENCE [LARGE SCALE GENOMIC DNA]</scope>
    <source>
        <strain evidence="2 3">IOZ07</strain>
    </source>
</reference>
<protein>
    <submittedName>
        <fullName evidence="2">Uncharacterized protein</fullName>
    </submittedName>
</protein>
<dbReference type="AlphaFoldDB" id="A0A8H4PXP1"/>
<dbReference type="EMBL" id="JAAVMX010000002">
    <property type="protein sequence ID" value="KAF4512439.1"/>
    <property type="molecule type" value="Genomic_DNA"/>
</dbReference>
<sequence>MTVGEGGLFMRQLSRLNSGASGLTNARLGKRASREKKRTRRHCQPRRNTTVTQQILFKAMFNHHQFVSGRRRSQLAGSHDKARARSNNGPKAWDGMYIVESHQDPPSHARFRDTNVRFDTGQGG</sequence>
<evidence type="ECO:0000313" key="2">
    <source>
        <dbReference type="EMBL" id="KAF4512439.1"/>
    </source>
</evidence>
<feature type="compositionally biased region" description="Basic residues" evidence="1">
    <location>
        <begin position="28"/>
        <end position="45"/>
    </location>
</feature>
<feature type="region of interest" description="Disordered" evidence="1">
    <location>
        <begin position="20"/>
        <end position="49"/>
    </location>
</feature>
<name>A0A8H4PXP1_9HYPO</name>
<evidence type="ECO:0000313" key="3">
    <source>
        <dbReference type="Proteomes" id="UP000557566"/>
    </source>
</evidence>
<feature type="region of interest" description="Disordered" evidence="1">
    <location>
        <begin position="68"/>
        <end position="124"/>
    </location>
</feature>
<proteinExistence type="predicted"/>
<gene>
    <name evidence="2" type="ORF">G6O67_001579</name>
</gene>
<comment type="caution">
    <text evidence="2">The sequence shown here is derived from an EMBL/GenBank/DDBJ whole genome shotgun (WGS) entry which is preliminary data.</text>
</comment>
<evidence type="ECO:0000256" key="1">
    <source>
        <dbReference type="SAM" id="MobiDB-lite"/>
    </source>
</evidence>
<feature type="compositionally biased region" description="Basic and acidic residues" evidence="1">
    <location>
        <begin position="101"/>
        <end position="116"/>
    </location>
</feature>